<feature type="region of interest" description="Disordered" evidence="1">
    <location>
        <begin position="639"/>
        <end position="659"/>
    </location>
</feature>
<feature type="domain" description="DUF7514" evidence="2">
    <location>
        <begin position="256"/>
        <end position="425"/>
    </location>
</feature>
<dbReference type="Proteomes" id="UP000622797">
    <property type="component" value="Unassembled WGS sequence"/>
</dbReference>
<dbReference type="PANTHER" id="PTHR39611">
    <property type="entry name" value="HYDROXYPROLINE-RICH GLYCOPROTEIN DZ-HRGP-RELATED"/>
    <property type="match status" value="1"/>
</dbReference>
<feature type="compositionally biased region" description="Basic and acidic residues" evidence="1">
    <location>
        <begin position="133"/>
        <end position="143"/>
    </location>
</feature>
<dbReference type="InterPro" id="IPR055936">
    <property type="entry name" value="DUF7514"/>
</dbReference>
<evidence type="ECO:0000313" key="4">
    <source>
        <dbReference type="Proteomes" id="UP000622797"/>
    </source>
</evidence>
<keyword evidence="4" id="KW-1185">Reference proteome</keyword>
<feature type="compositionally biased region" description="Polar residues" evidence="1">
    <location>
        <begin position="562"/>
        <end position="572"/>
    </location>
</feature>
<comment type="caution">
    <text evidence="3">The sequence shown here is derived from an EMBL/GenBank/DDBJ whole genome shotgun (WGS) entry which is preliminary data.</text>
</comment>
<dbReference type="OrthoDB" id="5413703at2759"/>
<feature type="region of interest" description="Disordered" evidence="1">
    <location>
        <begin position="454"/>
        <end position="624"/>
    </location>
</feature>
<reference evidence="3" key="1">
    <citation type="journal article" date="2020" name="BMC Genomics">
        <title>Correction to: Identification and distribution of gene clusters required for synthesis of sphingolipid metabolism inhibitors in diverse species of the filamentous fungus Fusarium.</title>
        <authorList>
            <person name="Kim H.S."/>
            <person name="Lohmar J.M."/>
            <person name="Busman M."/>
            <person name="Brown D.W."/>
            <person name="Naumann T.A."/>
            <person name="Divon H.H."/>
            <person name="Lysoe E."/>
            <person name="Uhlig S."/>
            <person name="Proctor R.H."/>
        </authorList>
    </citation>
    <scope>NUCLEOTIDE SEQUENCE</scope>
    <source>
        <strain evidence="3">NRRL 20472</strain>
    </source>
</reference>
<feature type="region of interest" description="Disordered" evidence="1">
    <location>
        <begin position="97"/>
        <end position="247"/>
    </location>
</feature>
<evidence type="ECO:0000259" key="2">
    <source>
        <dbReference type="Pfam" id="PF24355"/>
    </source>
</evidence>
<organism evidence="3 4">
    <name type="scientific">Fusarium sarcochroum</name>
    <dbReference type="NCBI Taxonomy" id="1208366"/>
    <lineage>
        <taxon>Eukaryota</taxon>
        <taxon>Fungi</taxon>
        <taxon>Dikarya</taxon>
        <taxon>Ascomycota</taxon>
        <taxon>Pezizomycotina</taxon>
        <taxon>Sordariomycetes</taxon>
        <taxon>Hypocreomycetidae</taxon>
        <taxon>Hypocreales</taxon>
        <taxon>Nectriaceae</taxon>
        <taxon>Fusarium</taxon>
        <taxon>Fusarium lateritium species complex</taxon>
    </lineage>
</organism>
<feature type="compositionally biased region" description="Polar residues" evidence="1">
    <location>
        <begin position="494"/>
        <end position="553"/>
    </location>
</feature>
<feature type="compositionally biased region" description="Polar residues" evidence="1">
    <location>
        <begin position="147"/>
        <end position="157"/>
    </location>
</feature>
<name>A0A8H4XEX4_9HYPO</name>
<feature type="compositionally biased region" description="Basic and acidic residues" evidence="1">
    <location>
        <begin position="574"/>
        <end position="590"/>
    </location>
</feature>
<feature type="compositionally biased region" description="Basic and acidic residues" evidence="1">
    <location>
        <begin position="454"/>
        <end position="490"/>
    </location>
</feature>
<accession>A0A8H4XEX4</accession>
<reference evidence="3" key="2">
    <citation type="submission" date="2020-05" db="EMBL/GenBank/DDBJ databases">
        <authorList>
            <person name="Kim H.-S."/>
            <person name="Proctor R.H."/>
            <person name="Brown D.W."/>
        </authorList>
    </citation>
    <scope>NUCLEOTIDE SEQUENCE</scope>
    <source>
        <strain evidence="3">NRRL 20472</strain>
    </source>
</reference>
<proteinExistence type="predicted"/>
<feature type="compositionally biased region" description="Polar residues" evidence="1">
    <location>
        <begin position="196"/>
        <end position="206"/>
    </location>
</feature>
<feature type="region of interest" description="Disordered" evidence="1">
    <location>
        <begin position="38"/>
        <end position="68"/>
    </location>
</feature>
<evidence type="ECO:0000313" key="3">
    <source>
        <dbReference type="EMBL" id="KAF4971746.1"/>
    </source>
</evidence>
<dbReference type="AlphaFoldDB" id="A0A8H4XEX4"/>
<feature type="compositionally biased region" description="Low complexity" evidence="1">
    <location>
        <begin position="158"/>
        <end position="183"/>
    </location>
</feature>
<dbReference type="EMBL" id="JABEXW010000081">
    <property type="protein sequence ID" value="KAF4971746.1"/>
    <property type="molecule type" value="Genomic_DNA"/>
</dbReference>
<sequence>MLAEPSSSPIAALAMNGGPVEGFRKGETESIQIPQVKTAVRDDDESVASGSTDGQMKKRLSADMSKEQVEDLVRKLTIDEMKTRWFDEIFEKVKSELVEEHSPADTPSSSEPPSPKSNPIKPASSHQPTFQEPIKDSSKKPEPAAHSSESNKANDYPSSSRSSFATAGSPTTSFVSDSTSSRVSNHHSSRPKPATKESSPPTSKSRPSVRFSKAPIILNDGPEHHPVEPRPASRPSPAPEPIKQGPTLSAVDLKWGRLFDDKGEPTARLGQVLRGIANYLIAEYSPHNSLVVTPEKLNAFYHEYKIESDTFPFQQIFDCRPHGALDSLETLYQHLRCENHLIQRRPSGMPHIPSLTPAGFERWMVCQIQAFPDQEAKRLDHIMADLPITADGVLVDGKPERLPKQISRHLLPTTRQRETHDLVVDAISGWIKHTEENESDFRRNSSDDGYKAILKEEKTIRYKPDDHRDRDHDRGRESPKYRRGSKDNHKPSPLSRSDPSNRFVSRVGSDSTIRPSKESSPASTGSGHRNRSPVSNRSRHSTSTIDSGSTSAADSYDMLSSGHRNSYPSSGSRRNREKDYRYPTSRESKSPIEATPRSMGRRDADRRSSLIFEETGKDPNGMTYDEYLRLNPRPMRTAVVDDGGHYRSPYSSGGDERVR</sequence>
<protein>
    <recommendedName>
        <fullName evidence="2">DUF7514 domain-containing protein</fullName>
    </recommendedName>
</protein>
<dbReference type="Pfam" id="PF24355">
    <property type="entry name" value="DUF7514"/>
    <property type="match status" value="1"/>
</dbReference>
<dbReference type="PANTHER" id="PTHR39611:SF1">
    <property type="entry name" value="HYDROXYPROLINE-RICH GLYCOPROTEIN DZ-HRGP"/>
    <property type="match status" value="1"/>
</dbReference>
<gene>
    <name evidence="3" type="ORF">FSARC_1545</name>
</gene>
<evidence type="ECO:0000256" key="1">
    <source>
        <dbReference type="SAM" id="MobiDB-lite"/>
    </source>
</evidence>